<evidence type="ECO:0000256" key="3">
    <source>
        <dbReference type="ARBA" id="ARBA00022448"/>
    </source>
</evidence>
<accession>A0A0K1RDT8</accession>
<dbReference type="AlphaFoldDB" id="A0A0K1RDT8"/>
<dbReference type="InterPro" id="IPR052017">
    <property type="entry name" value="TSUP"/>
</dbReference>
<keyword evidence="7 8" id="KW-0472">Membrane</keyword>
<dbReference type="Proteomes" id="UP000060016">
    <property type="component" value="Chromosome"/>
</dbReference>
<dbReference type="EMBL" id="CP012342">
    <property type="protein sequence ID" value="AKV59346.1"/>
    <property type="molecule type" value="Genomic_DNA"/>
</dbReference>
<protein>
    <recommendedName>
        <fullName evidence="8">Probable membrane transporter protein</fullName>
    </recommendedName>
</protein>
<dbReference type="PANTHER" id="PTHR30269:SF0">
    <property type="entry name" value="MEMBRANE TRANSPORTER PROTEIN YFCA-RELATED"/>
    <property type="match status" value="1"/>
</dbReference>
<dbReference type="PATRIC" id="fig|156976.3.peg.1925"/>
<evidence type="ECO:0000256" key="8">
    <source>
        <dbReference type="RuleBase" id="RU363041"/>
    </source>
</evidence>
<dbReference type="Pfam" id="PF01925">
    <property type="entry name" value="TauE"/>
    <property type="match status" value="1"/>
</dbReference>
<evidence type="ECO:0000313" key="9">
    <source>
        <dbReference type="EMBL" id="AKV59346.1"/>
    </source>
</evidence>
<dbReference type="RefSeq" id="WP_052205632.1">
    <property type="nucleotide sequence ID" value="NZ_CP012342.1"/>
</dbReference>
<dbReference type="GO" id="GO:0005886">
    <property type="term" value="C:plasma membrane"/>
    <property type="evidence" value="ECO:0007669"/>
    <property type="project" value="UniProtKB-SubCell"/>
</dbReference>
<feature type="transmembrane region" description="Helical" evidence="8">
    <location>
        <begin position="187"/>
        <end position="209"/>
    </location>
</feature>
<comment type="similarity">
    <text evidence="2 8">Belongs to the 4-toluene sulfonate uptake permease (TSUP) (TC 2.A.102) family.</text>
</comment>
<feature type="transmembrane region" description="Helical" evidence="8">
    <location>
        <begin position="102"/>
        <end position="123"/>
    </location>
</feature>
<evidence type="ECO:0000256" key="6">
    <source>
        <dbReference type="ARBA" id="ARBA00022989"/>
    </source>
</evidence>
<evidence type="ECO:0000313" key="10">
    <source>
        <dbReference type="Proteomes" id="UP000060016"/>
    </source>
</evidence>
<sequence length="251" mass="24957">MTPTAITILAIAAAFAGWIDAVIGGGGLVLIPVLMSVTGMPAASVLATNKVAAVTGTASAAITLVRKVGVPKATWSYALAAGAASAGGAAAVALISDSVVRPIIIVLLLAVGAFVALRPEFGVGGDGVFTGRRQAMALVAAAAIGFYDGIFGPGTGMFLIMAFTAVFAQSFIRSAAMSKVVNTATNIGALSVFIIGGYVVWPLAIGLAVANVIGAQIGARTVLAGGSKLVRFALLGLVVVLSTKLLMDELL</sequence>
<feature type="transmembrane region" description="Helical" evidence="8">
    <location>
        <begin position="45"/>
        <end position="65"/>
    </location>
</feature>
<feature type="transmembrane region" description="Helical" evidence="8">
    <location>
        <begin position="77"/>
        <end position="96"/>
    </location>
</feature>
<name>A0A0K1RDT8_9CORY</name>
<keyword evidence="10" id="KW-1185">Reference proteome</keyword>
<keyword evidence="3" id="KW-0813">Transport</keyword>
<gene>
    <name evidence="9" type="ORF">AK829_09590</name>
</gene>
<keyword evidence="4 8" id="KW-1003">Cell membrane</keyword>
<organism evidence="9 10">
    <name type="scientific">Corynebacterium riegelii</name>
    <dbReference type="NCBI Taxonomy" id="156976"/>
    <lineage>
        <taxon>Bacteria</taxon>
        <taxon>Bacillati</taxon>
        <taxon>Actinomycetota</taxon>
        <taxon>Actinomycetes</taxon>
        <taxon>Mycobacteriales</taxon>
        <taxon>Corynebacteriaceae</taxon>
        <taxon>Corynebacterium</taxon>
    </lineage>
</organism>
<comment type="subcellular location">
    <subcellularLocation>
        <location evidence="1 8">Cell membrane</location>
        <topology evidence="1 8">Multi-pass membrane protein</topology>
    </subcellularLocation>
</comment>
<proteinExistence type="inferred from homology"/>
<evidence type="ECO:0000256" key="7">
    <source>
        <dbReference type="ARBA" id="ARBA00023136"/>
    </source>
</evidence>
<evidence type="ECO:0000256" key="1">
    <source>
        <dbReference type="ARBA" id="ARBA00004651"/>
    </source>
</evidence>
<dbReference type="PANTHER" id="PTHR30269">
    <property type="entry name" value="TRANSMEMBRANE PROTEIN YFCA"/>
    <property type="match status" value="1"/>
</dbReference>
<evidence type="ECO:0000256" key="5">
    <source>
        <dbReference type="ARBA" id="ARBA00022692"/>
    </source>
</evidence>
<dbReference type="KEGG" id="crie:AK829_09590"/>
<keyword evidence="5 8" id="KW-0812">Transmembrane</keyword>
<keyword evidence="6 8" id="KW-1133">Transmembrane helix</keyword>
<evidence type="ECO:0000256" key="2">
    <source>
        <dbReference type="ARBA" id="ARBA00009142"/>
    </source>
</evidence>
<feature type="transmembrane region" description="Helical" evidence="8">
    <location>
        <begin position="135"/>
        <end position="151"/>
    </location>
</feature>
<feature type="transmembrane region" description="Helical" evidence="8">
    <location>
        <begin position="229"/>
        <end position="247"/>
    </location>
</feature>
<dbReference type="InterPro" id="IPR002781">
    <property type="entry name" value="TM_pro_TauE-like"/>
</dbReference>
<evidence type="ECO:0000256" key="4">
    <source>
        <dbReference type="ARBA" id="ARBA00022475"/>
    </source>
</evidence>
<reference evidence="9 10" key="1">
    <citation type="submission" date="2015-08" db="EMBL/GenBank/DDBJ databases">
        <authorList>
            <person name="Babu N.S."/>
            <person name="Beckwith C.J."/>
            <person name="Beseler K.G."/>
            <person name="Brison A."/>
            <person name="Carone J.V."/>
            <person name="Caskin T.P."/>
            <person name="Diamond M."/>
            <person name="Durham M.E."/>
            <person name="Foxe J.M."/>
            <person name="Go M."/>
            <person name="Henderson B.A."/>
            <person name="Jones I.B."/>
            <person name="McGettigan J.A."/>
            <person name="Micheletti S.J."/>
            <person name="Nasrallah M.E."/>
            <person name="Ortiz D."/>
            <person name="Piller C.R."/>
            <person name="Privatt S.R."/>
            <person name="Schneider S.L."/>
            <person name="Sharp S."/>
            <person name="Smith T.C."/>
            <person name="Stanton J.D."/>
            <person name="Ullery H.E."/>
            <person name="Wilson R.J."/>
            <person name="Serrano M.G."/>
            <person name="Buck G."/>
            <person name="Lee V."/>
            <person name="Wang Y."/>
            <person name="Carvalho R."/>
            <person name="Voegtly L."/>
            <person name="Shi R."/>
            <person name="Duckworth R."/>
            <person name="Johnson A."/>
            <person name="Loviza R."/>
            <person name="Walstead R."/>
            <person name="Shah Z."/>
            <person name="Kiflezghi M."/>
            <person name="Wade K."/>
            <person name="Ball S.L."/>
            <person name="Bradley K.W."/>
            <person name="Asai D.J."/>
            <person name="Bowman C.A."/>
            <person name="Russell D.A."/>
            <person name="Pope W.H."/>
            <person name="Jacobs-Sera D."/>
            <person name="Hendrix R.W."/>
            <person name="Hatfull G.F."/>
        </authorList>
    </citation>
    <scope>NUCLEOTIDE SEQUENCE [LARGE SCALE GENOMIC DNA]</scope>
    <source>
        <strain evidence="9 10">PUDD_83A45</strain>
    </source>
</reference>
<dbReference type="STRING" id="156976.AK829_09590"/>